<reference evidence="2 3" key="1">
    <citation type="submission" date="2019-08" db="EMBL/GenBank/DDBJ databases">
        <title>In-depth cultivation of the pig gut microbiome towards novel bacterial diversity and tailored functional studies.</title>
        <authorList>
            <person name="Wylensek D."/>
            <person name="Hitch T.C.A."/>
            <person name="Clavel T."/>
        </authorList>
    </citation>
    <scope>NUCLEOTIDE SEQUENCE [LARGE SCALE GENOMIC DNA]</scope>
    <source>
        <strain evidence="2 3">BBE-744-WT-12</strain>
    </source>
</reference>
<dbReference type="Proteomes" id="UP000435649">
    <property type="component" value="Unassembled WGS sequence"/>
</dbReference>
<organism evidence="2 3">
    <name type="scientific">Victivallis lenta</name>
    <dbReference type="NCBI Taxonomy" id="2606640"/>
    <lineage>
        <taxon>Bacteria</taxon>
        <taxon>Pseudomonadati</taxon>
        <taxon>Lentisphaerota</taxon>
        <taxon>Lentisphaeria</taxon>
        <taxon>Victivallales</taxon>
        <taxon>Victivallaceae</taxon>
        <taxon>Victivallis</taxon>
    </lineage>
</organism>
<keyword evidence="1" id="KW-0175">Coiled coil</keyword>
<evidence type="ECO:0000313" key="2">
    <source>
        <dbReference type="EMBL" id="MST96499.1"/>
    </source>
</evidence>
<evidence type="ECO:0000256" key="1">
    <source>
        <dbReference type="SAM" id="Coils"/>
    </source>
</evidence>
<protein>
    <submittedName>
        <fullName evidence="2">Uncharacterized protein</fullName>
    </submittedName>
</protein>
<dbReference type="RefSeq" id="WP_154417231.1">
    <property type="nucleotide sequence ID" value="NZ_CALXOB010000019.1"/>
</dbReference>
<comment type="caution">
    <text evidence="2">The sequence shown here is derived from an EMBL/GenBank/DDBJ whole genome shotgun (WGS) entry which is preliminary data.</text>
</comment>
<gene>
    <name evidence="2" type="ORF">FYJ85_05495</name>
</gene>
<dbReference type="EMBL" id="VUNS01000004">
    <property type="protein sequence ID" value="MST96499.1"/>
    <property type="molecule type" value="Genomic_DNA"/>
</dbReference>
<feature type="coiled-coil region" evidence="1">
    <location>
        <begin position="290"/>
        <end position="317"/>
    </location>
</feature>
<evidence type="ECO:0000313" key="3">
    <source>
        <dbReference type="Proteomes" id="UP000435649"/>
    </source>
</evidence>
<sequence>MMRNSHFREFSVLAFDAASVRGCQFRRRGAQYAVERSVVESIEAHDPAEAWRRVLRRLGRGRECPLFLTGALAGGIFFRFLSIDLPPRARREALELELPQRMLTVPDNCRFQFFAGETDAEGNVPVNVYVIPGSALEHPAAMLTQAGGRADEFLYPLLAVRAGDPPADLPRTDPDFGFEDGEWRPSPPEPDFRPWLTIFSSEFKLPADGGFRVGDFFECLLAARLVVSPSFGQQERALRLLPAELRPRRYRNQLRITALLVLLIAGNYLWSAAGSYRQNYQTFSRLAGERDRIKAENSSLTAKLRSFEKEQRELNRVVSLAAGEPDVLPKLAALTSILPSNVMVSSLRWSESSVDLMLQSEADNLDLPSLFRRIPYWKIGQLQQRRMGDTVTMITLKLVPAGEASK</sequence>
<dbReference type="AlphaFoldDB" id="A0A844G1Z8"/>
<accession>A0A844G1Z8</accession>
<keyword evidence="3" id="KW-1185">Reference proteome</keyword>
<name>A0A844G1Z8_9BACT</name>
<proteinExistence type="predicted"/>